<dbReference type="RefSeq" id="WP_163146717.1">
    <property type="nucleotide sequence ID" value="NZ_CP044459.1"/>
</dbReference>
<feature type="transmembrane region" description="Helical" evidence="1">
    <location>
        <begin position="12"/>
        <end position="32"/>
    </location>
</feature>
<keyword evidence="1" id="KW-1133">Transmembrane helix</keyword>
<keyword evidence="1" id="KW-0472">Membrane</keyword>
<dbReference type="AlphaFoldDB" id="A0A6C0Y7K7"/>
<sequence>MAVNHWSQMRQPVLMLGMDATVIFPIMIILFRFPHLKWWLIALSMMLIIVIITRFFKYQFRYVPAGLRKFFFGADKRTKKANRNFNF</sequence>
<protein>
    <submittedName>
        <fullName evidence="2">Uncharacterized protein</fullName>
    </submittedName>
</protein>
<organism evidence="2 3">
    <name type="scientific">Acinetobacter indicus</name>
    <dbReference type="NCBI Taxonomy" id="756892"/>
    <lineage>
        <taxon>Bacteria</taxon>
        <taxon>Pseudomonadati</taxon>
        <taxon>Pseudomonadota</taxon>
        <taxon>Gammaproteobacteria</taxon>
        <taxon>Moraxellales</taxon>
        <taxon>Moraxellaceae</taxon>
        <taxon>Acinetobacter</taxon>
    </lineage>
</organism>
<proteinExistence type="predicted"/>
<feature type="transmembrane region" description="Helical" evidence="1">
    <location>
        <begin position="38"/>
        <end position="56"/>
    </location>
</feature>
<keyword evidence="1" id="KW-0812">Transmembrane</keyword>
<dbReference type="Proteomes" id="UP000503440">
    <property type="component" value="Plasmid pB18-4"/>
</dbReference>
<keyword evidence="2" id="KW-0614">Plasmid</keyword>
<evidence type="ECO:0000313" key="2">
    <source>
        <dbReference type="EMBL" id="QIC72158.1"/>
    </source>
</evidence>
<accession>A0A6C0Y7K7</accession>
<geneLocation type="plasmid" evidence="3">
    <name>pb18-4</name>
</geneLocation>
<name>A0A6C0Y7K7_9GAMM</name>
<dbReference type="EMBL" id="CP044459">
    <property type="protein sequence ID" value="QIC72158.1"/>
    <property type="molecule type" value="Genomic_DNA"/>
</dbReference>
<gene>
    <name evidence="2" type="ORF">FSC09_17515</name>
</gene>
<evidence type="ECO:0000313" key="3">
    <source>
        <dbReference type="Proteomes" id="UP000503440"/>
    </source>
</evidence>
<evidence type="ECO:0000256" key="1">
    <source>
        <dbReference type="SAM" id="Phobius"/>
    </source>
</evidence>
<reference evidence="2 3" key="1">
    <citation type="submission" date="2019-09" db="EMBL/GenBank/DDBJ databases">
        <title>Non-baumannii Acinetobacter spp. carrying blaNDM-1 isolated in China.</title>
        <authorList>
            <person name="Cui C."/>
            <person name="Chen C."/>
            <person name="Sun J."/>
            <person name="Liu Y."/>
        </authorList>
    </citation>
    <scope>NUCLEOTIDE SEQUENCE [LARGE SCALE GENOMIC DNA]</scope>
    <source>
        <strain evidence="2 3">B18</strain>
        <plasmid evidence="3">pb18-4</plasmid>
    </source>
</reference>